<dbReference type="AlphaFoldDB" id="A0AAV7NDT1"/>
<evidence type="ECO:0000313" key="3">
    <source>
        <dbReference type="Proteomes" id="UP001066276"/>
    </source>
</evidence>
<feature type="compositionally biased region" description="Basic residues" evidence="1">
    <location>
        <begin position="1"/>
        <end position="11"/>
    </location>
</feature>
<evidence type="ECO:0000256" key="1">
    <source>
        <dbReference type="SAM" id="MobiDB-lite"/>
    </source>
</evidence>
<comment type="caution">
    <text evidence="2">The sequence shown here is derived from an EMBL/GenBank/DDBJ whole genome shotgun (WGS) entry which is preliminary data.</text>
</comment>
<keyword evidence="3" id="KW-1185">Reference proteome</keyword>
<feature type="compositionally biased region" description="Basic residues" evidence="1">
    <location>
        <begin position="24"/>
        <end position="34"/>
    </location>
</feature>
<accession>A0AAV7NDT1</accession>
<evidence type="ECO:0000313" key="2">
    <source>
        <dbReference type="EMBL" id="KAJ1113624.1"/>
    </source>
</evidence>
<name>A0AAV7NDT1_PLEWA</name>
<protein>
    <submittedName>
        <fullName evidence="2">Uncharacterized protein</fullName>
    </submittedName>
</protein>
<organism evidence="2 3">
    <name type="scientific">Pleurodeles waltl</name>
    <name type="common">Iberian ribbed newt</name>
    <dbReference type="NCBI Taxonomy" id="8319"/>
    <lineage>
        <taxon>Eukaryota</taxon>
        <taxon>Metazoa</taxon>
        <taxon>Chordata</taxon>
        <taxon>Craniata</taxon>
        <taxon>Vertebrata</taxon>
        <taxon>Euteleostomi</taxon>
        <taxon>Amphibia</taxon>
        <taxon>Batrachia</taxon>
        <taxon>Caudata</taxon>
        <taxon>Salamandroidea</taxon>
        <taxon>Salamandridae</taxon>
        <taxon>Pleurodelinae</taxon>
        <taxon>Pleurodeles</taxon>
    </lineage>
</organism>
<feature type="region of interest" description="Disordered" evidence="1">
    <location>
        <begin position="1"/>
        <end position="80"/>
    </location>
</feature>
<gene>
    <name evidence="2" type="ORF">NDU88_001866</name>
</gene>
<dbReference type="EMBL" id="JANPWB010000012">
    <property type="protein sequence ID" value="KAJ1113624.1"/>
    <property type="molecule type" value="Genomic_DNA"/>
</dbReference>
<dbReference type="Proteomes" id="UP001066276">
    <property type="component" value="Chromosome 8"/>
</dbReference>
<proteinExistence type="predicted"/>
<reference evidence="2" key="1">
    <citation type="journal article" date="2022" name="bioRxiv">
        <title>Sequencing and chromosome-scale assembly of the giantPleurodeles waltlgenome.</title>
        <authorList>
            <person name="Brown T."/>
            <person name="Elewa A."/>
            <person name="Iarovenko S."/>
            <person name="Subramanian E."/>
            <person name="Araus A.J."/>
            <person name="Petzold A."/>
            <person name="Susuki M."/>
            <person name="Suzuki K.-i.T."/>
            <person name="Hayashi T."/>
            <person name="Toyoda A."/>
            <person name="Oliveira C."/>
            <person name="Osipova E."/>
            <person name="Leigh N.D."/>
            <person name="Simon A."/>
            <person name="Yun M.H."/>
        </authorList>
    </citation>
    <scope>NUCLEOTIDE SEQUENCE</scope>
    <source>
        <strain evidence="2">20211129_DDA</strain>
        <tissue evidence="2">Liver</tissue>
    </source>
</reference>
<sequence>MRISGTRRRELKKTQIQRSGALERRRKTRTRRKPTLSPKEKHARRRREKIGRTRKSEGILSNAATSLEGHGSHRGAQGSAHTNGCCVCVMETLTGCSSSSCPIASRKETDPQKMCTVNGYVSRARRSEGECIHQLVSSE</sequence>